<dbReference type="InterPro" id="IPR021255">
    <property type="entry name" value="DUF2807"/>
</dbReference>
<evidence type="ECO:0000259" key="2">
    <source>
        <dbReference type="Pfam" id="PF10988"/>
    </source>
</evidence>
<dbReference type="AlphaFoldDB" id="A0A2S1QVK3"/>
<feature type="chain" id="PRO_5015765654" description="Putative auto-transporter adhesin head GIN domain-containing protein" evidence="1">
    <location>
        <begin position="19"/>
        <end position="211"/>
    </location>
</feature>
<protein>
    <recommendedName>
        <fullName evidence="2">Putative auto-transporter adhesin head GIN domain-containing protein</fullName>
    </recommendedName>
</protein>
<dbReference type="RefSeq" id="WP_108777130.1">
    <property type="nucleotide sequence ID" value="NZ_CP029186.1"/>
</dbReference>
<feature type="signal peptide" evidence="1">
    <location>
        <begin position="1"/>
        <end position="18"/>
    </location>
</feature>
<dbReference type="Gene3D" id="2.160.20.120">
    <property type="match status" value="1"/>
</dbReference>
<proteinExistence type="predicted"/>
<dbReference type="Pfam" id="PF10988">
    <property type="entry name" value="DUF2807"/>
    <property type="match status" value="1"/>
</dbReference>
<name>A0A2S1QVK3_9FLAO</name>
<dbReference type="OrthoDB" id="1363586at2"/>
<dbReference type="KEGG" id="falb:HYN59_04520"/>
<dbReference type="EMBL" id="CP029186">
    <property type="protein sequence ID" value="AWH84424.1"/>
    <property type="molecule type" value="Genomic_DNA"/>
</dbReference>
<dbReference type="Proteomes" id="UP000244929">
    <property type="component" value="Chromosome"/>
</dbReference>
<organism evidence="3 4">
    <name type="scientific">Flavobacterium album</name>
    <dbReference type="NCBI Taxonomy" id="2175091"/>
    <lineage>
        <taxon>Bacteria</taxon>
        <taxon>Pseudomonadati</taxon>
        <taxon>Bacteroidota</taxon>
        <taxon>Flavobacteriia</taxon>
        <taxon>Flavobacteriales</taxon>
        <taxon>Flavobacteriaceae</taxon>
        <taxon>Flavobacterium</taxon>
    </lineage>
</organism>
<sequence length="211" mass="21971">MKTLLAIVALAACQFATAQKTQDLKGLKRITVGSDMTLKLVKGSEDKVVYEGEEINVDFKDGSLQIDGDGSATVYYRSELESITAGSDAHVAGNDEITGKSFTLTAGSDSQVSLNLNVKELQVTAGSDSEVALKGKAGRVSATIGSDGEFHSENLSSGDFNMNLGSDAQGVIKAKGIVNAVVASDAQLTIHGSPKKVNETKSTDAEITVVQ</sequence>
<feature type="domain" description="Putative auto-transporter adhesin head GIN" evidence="2">
    <location>
        <begin position="28"/>
        <end position="194"/>
    </location>
</feature>
<reference evidence="3 4" key="1">
    <citation type="submission" date="2018-04" db="EMBL/GenBank/DDBJ databases">
        <title>Genome sequencing of Flavobacterium sp. HYN0059.</title>
        <authorList>
            <person name="Yi H."/>
            <person name="Baek C."/>
        </authorList>
    </citation>
    <scope>NUCLEOTIDE SEQUENCE [LARGE SCALE GENOMIC DNA]</scope>
    <source>
        <strain evidence="3 4">HYN0059</strain>
    </source>
</reference>
<evidence type="ECO:0000313" key="4">
    <source>
        <dbReference type="Proteomes" id="UP000244929"/>
    </source>
</evidence>
<gene>
    <name evidence="3" type="ORF">HYN59_04520</name>
</gene>
<keyword evidence="4" id="KW-1185">Reference proteome</keyword>
<keyword evidence="1" id="KW-0732">Signal</keyword>
<accession>A0A2S1QVK3</accession>
<evidence type="ECO:0000256" key="1">
    <source>
        <dbReference type="SAM" id="SignalP"/>
    </source>
</evidence>
<evidence type="ECO:0000313" key="3">
    <source>
        <dbReference type="EMBL" id="AWH84424.1"/>
    </source>
</evidence>